<accession>A0A2Z4Y8D9</accession>
<dbReference type="AlphaFoldDB" id="A0A2Z4Y8D9"/>
<name>A0A2Z4Y8D9_SUMC1</name>
<organism evidence="2 3">
    <name type="scientific">Sumerlaea chitinivorans</name>
    <dbReference type="NCBI Taxonomy" id="2250252"/>
    <lineage>
        <taxon>Bacteria</taxon>
        <taxon>Candidatus Sumerlaeota</taxon>
        <taxon>Candidatus Sumerlaeia</taxon>
        <taxon>Candidatus Sumerlaeales</taxon>
        <taxon>Candidatus Sumerlaeaceae</taxon>
        <taxon>Candidatus Sumerlaea</taxon>
    </lineage>
</organism>
<dbReference type="PANTHER" id="PTHR11060:SF0">
    <property type="entry name" value="PROTEIN MEMO1"/>
    <property type="match status" value="1"/>
</dbReference>
<dbReference type="Gene3D" id="3.40.830.10">
    <property type="entry name" value="LigB-like"/>
    <property type="match status" value="1"/>
</dbReference>
<evidence type="ECO:0000256" key="1">
    <source>
        <dbReference type="ARBA" id="ARBA00006315"/>
    </source>
</evidence>
<dbReference type="PANTHER" id="PTHR11060">
    <property type="entry name" value="PROTEIN MEMO1"/>
    <property type="match status" value="1"/>
</dbReference>
<dbReference type="InterPro" id="IPR002737">
    <property type="entry name" value="MEMO1_fam"/>
</dbReference>
<dbReference type="Pfam" id="PF01875">
    <property type="entry name" value="Memo"/>
    <property type="match status" value="1"/>
</dbReference>
<reference evidence="2 3" key="1">
    <citation type="submission" date="2018-05" db="EMBL/GenBank/DDBJ databases">
        <title>A metagenomic window into the 2 km-deep terrestrial subsurface aquifer revealed taxonomically and functionally diverse microbial community comprising novel uncultured bacterial lineages.</title>
        <authorList>
            <person name="Kadnikov V.V."/>
            <person name="Mardanov A.V."/>
            <person name="Beletsky A.V."/>
            <person name="Banks D."/>
            <person name="Pimenov N.V."/>
            <person name="Frank Y.A."/>
            <person name="Karnachuk O.V."/>
            <person name="Ravin N.V."/>
        </authorList>
    </citation>
    <scope>NUCLEOTIDE SEQUENCE [LARGE SCALE GENOMIC DNA]</scope>
    <source>
        <strain evidence="2">BY</strain>
    </source>
</reference>
<sequence>MTKHTKQPPDDIPVFPLETPAVRALEFIPSEYEGQQVLLVRDPMGVLEGTAVLSAHPLLLIFLQLANGRTTCAEMAQMVTRATGQLIQPSVFEKMARQLDEALLLQSPRFAEALARKREEFAKLEVRPPVVYRAEGADRLALIKDLAEELRRHARASQGPPAQLDLPPRSVRAIMAPHIDYQRGGPAYAWAYRALKEHGIQARTWIVLGTCHRPLSHRFVATRKDFETPLGTVATDRDLLEEIAAEFSGELFRDEYAHATEHTIELQAIYLRHIFGESACPKIVPILVGSFEEFLLDGQRPSDDEEIAAFCGALRRILERHGDNVGLIAGVDLSHCGPQFGHPQLNDEQREHEIESGDRAVLSAIELGDPDRFFDVFRPHQNAQQVCSIAPIYCTLSILQGKATPRVLTYQQANSEDRTCLVSFASIAFLKPEALATTPRILIVPG</sequence>
<dbReference type="KEGG" id="schv:BRCON_2769"/>
<gene>
    <name evidence="2" type="ORF">BRCON_2769</name>
</gene>
<protein>
    <recommendedName>
        <fullName evidence="4">AmmeMemoRadiSam system protein B</fullName>
    </recommendedName>
</protein>
<dbReference type="NCBIfam" id="TIGR04336">
    <property type="entry name" value="AmmeMemoSam_B"/>
    <property type="match status" value="1"/>
</dbReference>
<dbReference type="EMBL" id="CP030759">
    <property type="protein sequence ID" value="AXA37511.1"/>
    <property type="molecule type" value="Genomic_DNA"/>
</dbReference>
<evidence type="ECO:0000313" key="3">
    <source>
        <dbReference type="Proteomes" id="UP000262583"/>
    </source>
</evidence>
<evidence type="ECO:0000313" key="2">
    <source>
        <dbReference type="EMBL" id="AXA37511.1"/>
    </source>
</evidence>
<comment type="similarity">
    <text evidence="1">Belongs to the MEMO1 family.</text>
</comment>
<evidence type="ECO:0008006" key="4">
    <source>
        <dbReference type="Google" id="ProtNLM"/>
    </source>
</evidence>
<dbReference type="CDD" id="cd07361">
    <property type="entry name" value="MEMO_like"/>
    <property type="match status" value="1"/>
</dbReference>
<dbReference type="Proteomes" id="UP000262583">
    <property type="component" value="Chromosome"/>
</dbReference>
<proteinExistence type="inferred from homology"/>